<dbReference type="OrthoDB" id="8300214at2759"/>
<gene>
    <name evidence="4" type="primary">LOC105433151</name>
</gene>
<dbReference type="PANTHER" id="PTHR43861">
    <property type="entry name" value="TRANS-ACONITATE 2-METHYLTRANSFERASE-RELATED"/>
    <property type="match status" value="1"/>
</dbReference>
<sequence>MLQMLLIFLKINLIFYLILRPVNGNSIKSFVNPSMYVENNKLQKEKALALINEFSENLKNISGKCMDVGCGPGDVTKNIFLPALNSNAVVIGTDISESMIEYANRMSSVKNRLKYEVLNIETKQLPNQYISEFDHIISLHSLHWCNDIRQAFKNIYRMLRSNGTMLVLFAATEDIFKILDIMAQDKDYAPYMSDIKKYTWPFQDSVNPRSELKELLEEIGFTIIHCSLRETHFVADNPDQFLSSIISFLEFINKMPWDRKEKFKKDLKQKYSEMNSCKQNNDTIILDLYNVLIAFAQKRIP</sequence>
<dbReference type="PANTHER" id="PTHR43861:SF1">
    <property type="entry name" value="TRANS-ACONITATE 2-METHYLTRANSFERASE"/>
    <property type="match status" value="1"/>
</dbReference>
<dbReference type="Pfam" id="PF08241">
    <property type="entry name" value="Methyltransf_11"/>
    <property type="match status" value="1"/>
</dbReference>
<dbReference type="Gene3D" id="3.40.50.150">
    <property type="entry name" value="Vaccinia Virus protein VP39"/>
    <property type="match status" value="1"/>
</dbReference>
<dbReference type="AlphaFoldDB" id="A0A6I9WRT6"/>
<evidence type="ECO:0000256" key="1">
    <source>
        <dbReference type="SAM" id="SignalP"/>
    </source>
</evidence>
<evidence type="ECO:0000313" key="3">
    <source>
        <dbReference type="Proteomes" id="UP000504615"/>
    </source>
</evidence>
<dbReference type="CDD" id="cd02440">
    <property type="entry name" value="AdoMet_MTases"/>
    <property type="match status" value="1"/>
</dbReference>
<dbReference type="InterPro" id="IPR013216">
    <property type="entry name" value="Methyltransf_11"/>
</dbReference>
<dbReference type="KEGG" id="pbar:105433151"/>
<feature type="signal peptide" evidence="1">
    <location>
        <begin position="1"/>
        <end position="24"/>
    </location>
</feature>
<dbReference type="SUPFAM" id="SSF53335">
    <property type="entry name" value="S-adenosyl-L-methionine-dependent methyltransferases"/>
    <property type="match status" value="1"/>
</dbReference>
<evidence type="ECO:0000259" key="2">
    <source>
        <dbReference type="Pfam" id="PF08241"/>
    </source>
</evidence>
<evidence type="ECO:0000313" key="4">
    <source>
        <dbReference type="RefSeq" id="XP_011646599.1"/>
    </source>
</evidence>
<accession>A0A6I9WRT6</accession>
<keyword evidence="3" id="KW-1185">Reference proteome</keyword>
<dbReference type="RefSeq" id="XP_011646599.1">
    <property type="nucleotide sequence ID" value="XM_011648297.1"/>
</dbReference>
<name>A0A6I9WRT6_9HYME</name>
<proteinExistence type="predicted"/>
<protein>
    <submittedName>
        <fullName evidence="4">Juvenile hormone acid O-methyltransferase-like</fullName>
    </submittedName>
</protein>
<keyword evidence="1" id="KW-0732">Signal</keyword>
<feature type="domain" description="Methyltransferase type 11" evidence="2">
    <location>
        <begin position="67"/>
        <end position="166"/>
    </location>
</feature>
<dbReference type="Proteomes" id="UP000504615">
    <property type="component" value="Unplaced"/>
</dbReference>
<dbReference type="GeneID" id="105433151"/>
<reference evidence="4" key="1">
    <citation type="submission" date="2025-08" db="UniProtKB">
        <authorList>
            <consortium name="RefSeq"/>
        </authorList>
    </citation>
    <scope>IDENTIFICATION</scope>
</reference>
<feature type="chain" id="PRO_5026786085" evidence="1">
    <location>
        <begin position="25"/>
        <end position="301"/>
    </location>
</feature>
<dbReference type="InterPro" id="IPR029063">
    <property type="entry name" value="SAM-dependent_MTases_sf"/>
</dbReference>
<dbReference type="GO" id="GO:0008757">
    <property type="term" value="F:S-adenosylmethionine-dependent methyltransferase activity"/>
    <property type="evidence" value="ECO:0007669"/>
    <property type="project" value="InterPro"/>
</dbReference>
<organism evidence="3 4">
    <name type="scientific">Pogonomyrmex barbatus</name>
    <name type="common">red harvester ant</name>
    <dbReference type="NCBI Taxonomy" id="144034"/>
    <lineage>
        <taxon>Eukaryota</taxon>
        <taxon>Metazoa</taxon>
        <taxon>Ecdysozoa</taxon>
        <taxon>Arthropoda</taxon>
        <taxon>Hexapoda</taxon>
        <taxon>Insecta</taxon>
        <taxon>Pterygota</taxon>
        <taxon>Neoptera</taxon>
        <taxon>Endopterygota</taxon>
        <taxon>Hymenoptera</taxon>
        <taxon>Apocrita</taxon>
        <taxon>Aculeata</taxon>
        <taxon>Formicoidea</taxon>
        <taxon>Formicidae</taxon>
        <taxon>Myrmicinae</taxon>
        <taxon>Pogonomyrmex</taxon>
    </lineage>
</organism>